<evidence type="ECO:0000313" key="4">
    <source>
        <dbReference type="Proteomes" id="UP000683000"/>
    </source>
</evidence>
<feature type="region of interest" description="Disordered" evidence="1">
    <location>
        <begin position="14"/>
        <end position="38"/>
    </location>
</feature>
<dbReference type="AlphaFoldDB" id="A0A8I2YCY4"/>
<reference evidence="3" key="1">
    <citation type="submission" date="2021-03" db="EMBL/GenBank/DDBJ databases">
        <title>Evolutionary innovations through gain and loss of genes in the ectomycorrhizal Boletales.</title>
        <authorList>
            <person name="Wu G."/>
            <person name="Miyauchi S."/>
            <person name="Morin E."/>
            <person name="Yang Z.-L."/>
            <person name="Xu J."/>
            <person name="Martin F.M."/>
        </authorList>
    </citation>
    <scope>NUCLEOTIDE SEQUENCE</scope>
    <source>
        <strain evidence="3">BR01</strain>
    </source>
</reference>
<evidence type="ECO:0008006" key="5">
    <source>
        <dbReference type="Google" id="ProtNLM"/>
    </source>
</evidence>
<protein>
    <recommendedName>
        <fullName evidence="5">Ubiquitin 3 binding protein But2 C-terminal domain-containing protein</fullName>
    </recommendedName>
</protein>
<dbReference type="EMBL" id="JAGFBS010000074">
    <property type="protein sequence ID" value="KAG6369582.1"/>
    <property type="molecule type" value="Genomic_DNA"/>
</dbReference>
<accession>A0A8I2YCY4</accession>
<keyword evidence="4" id="KW-1185">Reference proteome</keyword>
<dbReference type="OrthoDB" id="3350619at2759"/>
<evidence type="ECO:0000256" key="2">
    <source>
        <dbReference type="SAM" id="Phobius"/>
    </source>
</evidence>
<name>A0A8I2YCY4_9AGAM</name>
<keyword evidence="2" id="KW-0472">Membrane</keyword>
<evidence type="ECO:0000313" key="3">
    <source>
        <dbReference type="EMBL" id="KAG6369582.1"/>
    </source>
</evidence>
<evidence type="ECO:0000256" key="1">
    <source>
        <dbReference type="SAM" id="MobiDB-lite"/>
    </source>
</evidence>
<feature type="compositionally biased region" description="Basic and acidic residues" evidence="1">
    <location>
        <begin position="18"/>
        <end position="27"/>
    </location>
</feature>
<dbReference type="Proteomes" id="UP000683000">
    <property type="component" value="Unassembled WGS sequence"/>
</dbReference>
<organism evidence="3 4">
    <name type="scientific">Boletus reticuloceps</name>
    <dbReference type="NCBI Taxonomy" id="495285"/>
    <lineage>
        <taxon>Eukaryota</taxon>
        <taxon>Fungi</taxon>
        <taxon>Dikarya</taxon>
        <taxon>Basidiomycota</taxon>
        <taxon>Agaricomycotina</taxon>
        <taxon>Agaricomycetes</taxon>
        <taxon>Agaricomycetidae</taxon>
        <taxon>Boletales</taxon>
        <taxon>Boletineae</taxon>
        <taxon>Boletaceae</taxon>
        <taxon>Boletoideae</taxon>
        <taxon>Boletus</taxon>
    </lineage>
</organism>
<comment type="caution">
    <text evidence="3">The sequence shown here is derived from an EMBL/GenBank/DDBJ whole genome shotgun (WGS) entry which is preliminary data.</text>
</comment>
<feature type="transmembrane region" description="Helical" evidence="2">
    <location>
        <begin position="50"/>
        <end position="72"/>
    </location>
</feature>
<keyword evidence="2" id="KW-0812">Transmembrane</keyword>
<sequence length="288" mass="32125">MLFATRSNQYAPLLDDSQLAHDNRESSSSDLGPSTPYFDEKKRKPQAIPWTFIVVILCTLLNVALSIFPAMFSQTKVSQTDTLVTRQNIHLLRRPNQYIGFDEIPRPSPPVGRQLSTYPTLLSLVDSASPDTVFEDDFVAQMVHSGTITPDDRKVRVTPTMSTIVQFRAIDWGMEICELHIHLPESYGQEGHSGSLGVYRINSTIPLDSSSLSYNTRPPRVVRQGVIPLGNGVVTWHRKFSCATDEVLSFELSCLPSEESGGDHGCFVEWVQIKDALPAIHMVQHSTI</sequence>
<keyword evidence="2" id="KW-1133">Transmembrane helix</keyword>
<proteinExistence type="predicted"/>
<gene>
    <name evidence="3" type="ORF">JVT61DRAFT_14241</name>
</gene>